<name>A0A8J3FRS2_9ACTN</name>
<evidence type="ECO:0000313" key="2">
    <source>
        <dbReference type="EMBL" id="GGL18809.1"/>
    </source>
</evidence>
<dbReference type="Pfam" id="PF19776">
    <property type="entry name" value="DUF6262"/>
    <property type="match status" value="1"/>
</dbReference>
<dbReference type="RefSeq" id="WP_229716313.1">
    <property type="nucleotide sequence ID" value="NZ_BMMX01000064.1"/>
</dbReference>
<evidence type="ECO:0000256" key="1">
    <source>
        <dbReference type="SAM" id="MobiDB-lite"/>
    </source>
</evidence>
<dbReference type="AlphaFoldDB" id="A0A8J3FRS2"/>
<accession>A0A8J3FRS2</accession>
<proteinExistence type="predicted"/>
<sequence>MPADNAHYLVAAARQRATATRRRAAAALRRMDTTGTVITFETVAREARVSRSWLYNQPDLRAEIDRLRARHHSPATRALPDRQRASDSSLLQRLQAATERNQRLETENRELRHALALALGEQRISDLPGHTRDTPGRRSSPVIGPC</sequence>
<reference evidence="2" key="1">
    <citation type="journal article" date="2014" name="Int. J. Syst. Evol. Microbiol.">
        <title>Complete genome sequence of Corynebacterium casei LMG S-19264T (=DSM 44701T), isolated from a smear-ripened cheese.</title>
        <authorList>
            <consortium name="US DOE Joint Genome Institute (JGI-PGF)"/>
            <person name="Walter F."/>
            <person name="Albersmeier A."/>
            <person name="Kalinowski J."/>
            <person name="Ruckert C."/>
        </authorList>
    </citation>
    <scope>NUCLEOTIDE SEQUENCE</scope>
    <source>
        <strain evidence="2">CGMCC 4.7299</strain>
    </source>
</reference>
<protein>
    <submittedName>
        <fullName evidence="2">Transposase</fullName>
    </submittedName>
</protein>
<evidence type="ECO:0000313" key="3">
    <source>
        <dbReference type="Proteomes" id="UP000656042"/>
    </source>
</evidence>
<feature type="region of interest" description="Disordered" evidence="1">
    <location>
        <begin position="71"/>
        <end position="91"/>
    </location>
</feature>
<reference evidence="2" key="2">
    <citation type="submission" date="2020-09" db="EMBL/GenBank/DDBJ databases">
        <authorList>
            <person name="Sun Q."/>
            <person name="Zhou Y."/>
        </authorList>
    </citation>
    <scope>NUCLEOTIDE SEQUENCE</scope>
    <source>
        <strain evidence="2">CGMCC 4.7299</strain>
    </source>
</reference>
<dbReference type="EMBL" id="BMMX01000064">
    <property type="protein sequence ID" value="GGL18809.1"/>
    <property type="molecule type" value="Genomic_DNA"/>
</dbReference>
<dbReference type="Proteomes" id="UP000656042">
    <property type="component" value="Unassembled WGS sequence"/>
</dbReference>
<organism evidence="2 3">
    <name type="scientific">Mangrovihabitans endophyticus</name>
    <dbReference type="NCBI Taxonomy" id="1751298"/>
    <lineage>
        <taxon>Bacteria</taxon>
        <taxon>Bacillati</taxon>
        <taxon>Actinomycetota</taxon>
        <taxon>Actinomycetes</taxon>
        <taxon>Micromonosporales</taxon>
        <taxon>Micromonosporaceae</taxon>
        <taxon>Mangrovihabitans</taxon>
    </lineage>
</organism>
<feature type="region of interest" description="Disordered" evidence="1">
    <location>
        <begin position="123"/>
        <end position="146"/>
    </location>
</feature>
<keyword evidence="3" id="KW-1185">Reference proteome</keyword>
<comment type="caution">
    <text evidence="2">The sequence shown here is derived from an EMBL/GenBank/DDBJ whole genome shotgun (WGS) entry which is preliminary data.</text>
</comment>
<gene>
    <name evidence="2" type="ORF">GCM10012284_61760</name>
</gene>
<dbReference type="InterPro" id="IPR046229">
    <property type="entry name" value="TnpC-like"/>
</dbReference>